<sequence length="283" mass="31482">MSSHQAEDLELVAPRAVAQDDTDAFNSVVIMEEGRSPDNVPSSDSTTDNLTVISLSRRISELEDSINSAQRRSPKVKVTAWRLLNTFLLLGLGIYKAMASYRGQETAPTTLDWIIGVLWALIAYWVSFLEDAELGPEWRWFLTHDVSGIFRTPLLFLSSTRSRARSAHGVLPVFEVLPAYSLGPTHTSFVTRSIRGVLAVLSHLRTPLLFLIYTSAFGLLTWGITASIQRLEDPEGVSSTVTGKQFGKGLMLTSAIVSCFGLVCYGCKRGRKSESNMMYRRWR</sequence>
<dbReference type="AlphaFoldDB" id="A0A8H7DED4"/>
<dbReference type="OrthoDB" id="3058001at2759"/>
<feature type="transmembrane region" description="Helical" evidence="1">
    <location>
        <begin position="208"/>
        <end position="229"/>
    </location>
</feature>
<feature type="transmembrane region" description="Helical" evidence="1">
    <location>
        <begin position="80"/>
        <end position="98"/>
    </location>
</feature>
<organism evidence="2 3">
    <name type="scientific">Mycena venus</name>
    <dbReference type="NCBI Taxonomy" id="2733690"/>
    <lineage>
        <taxon>Eukaryota</taxon>
        <taxon>Fungi</taxon>
        <taxon>Dikarya</taxon>
        <taxon>Basidiomycota</taxon>
        <taxon>Agaricomycotina</taxon>
        <taxon>Agaricomycetes</taxon>
        <taxon>Agaricomycetidae</taxon>
        <taxon>Agaricales</taxon>
        <taxon>Marasmiineae</taxon>
        <taxon>Mycenaceae</taxon>
        <taxon>Mycena</taxon>
    </lineage>
</organism>
<name>A0A8H7DED4_9AGAR</name>
<accession>A0A8H7DED4</accession>
<evidence type="ECO:0000313" key="2">
    <source>
        <dbReference type="EMBL" id="KAF7369073.1"/>
    </source>
</evidence>
<keyword evidence="1" id="KW-0812">Transmembrane</keyword>
<proteinExistence type="predicted"/>
<evidence type="ECO:0000313" key="3">
    <source>
        <dbReference type="Proteomes" id="UP000620124"/>
    </source>
</evidence>
<keyword evidence="3" id="KW-1185">Reference proteome</keyword>
<feature type="transmembrane region" description="Helical" evidence="1">
    <location>
        <begin position="249"/>
        <end position="267"/>
    </location>
</feature>
<comment type="caution">
    <text evidence="2">The sequence shown here is derived from an EMBL/GenBank/DDBJ whole genome shotgun (WGS) entry which is preliminary data.</text>
</comment>
<dbReference type="EMBL" id="JACAZI010000002">
    <property type="protein sequence ID" value="KAF7369073.1"/>
    <property type="molecule type" value="Genomic_DNA"/>
</dbReference>
<gene>
    <name evidence="2" type="ORF">MVEN_00234100</name>
</gene>
<reference evidence="2" key="1">
    <citation type="submission" date="2020-05" db="EMBL/GenBank/DDBJ databases">
        <title>Mycena genomes resolve the evolution of fungal bioluminescence.</title>
        <authorList>
            <person name="Tsai I.J."/>
        </authorList>
    </citation>
    <scope>NUCLEOTIDE SEQUENCE</scope>
    <source>
        <strain evidence="2">CCC161011</strain>
    </source>
</reference>
<keyword evidence="1" id="KW-0472">Membrane</keyword>
<keyword evidence="1" id="KW-1133">Transmembrane helix</keyword>
<dbReference type="Proteomes" id="UP000620124">
    <property type="component" value="Unassembled WGS sequence"/>
</dbReference>
<evidence type="ECO:0000256" key="1">
    <source>
        <dbReference type="SAM" id="Phobius"/>
    </source>
</evidence>
<protein>
    <submittedName>
        <fullName evidence="2">Uncharacterized protein</fullName>
    </submittedName>
</protein>
<feature type="transmembrane region" description="Helical" evidence="1">
    <location>
        <begin position="110"/>
        <end position="129"/>
    </location>
</feature>